<reference evidence="1" key="2">
    <citation type="submission" date="2025-08" db="UniProtKB">
        <authorList>
            <consortium name="EnsemblFungi"/>
        </authorList>
    </citation>
    <scope>IDENTIFICATION</scope>
    <source>
        <strain evidence="1">4287 / CBS 123668 / FGSC 9935 / NRRL 34936</strain>
    </source>
</reference>
<dbReference type="AlphaFoldDB" id="A0A0D2XST0"/>
<dbReference type="STRING" id="426428.A0A0D2XST0"/>
<organism evidence="1 2">
    <name type="scientific">Fusarium oxysporum (strain Fo5176)</name>
    <name type="common">Fusarium vascular wilt</name>
    <dbReference type="NCBI Taxonomy" id="660025"/>
    <lineage>
        <taxon>Eukaryota</taxon>
        <taxon>Fungi</taxon>
        <taxon>Dikarya</taxon>
        <taxon>Ascomycota</taxon>
        <taxon>Pezizomycotina</taxon>
        <taxon>Sordariomycetes</taxon>
        <taxon>Hypocreomycetidae</taxon>
        <taxon>Hypocreales</taxon>
        <taxon>Nectriaceae</taxon>
        <taxon>Fusarium</taxon>
        <taxon>Fusarium oxysporum species complex</taxon>
    </lineage>
</organism>
<proteinExistence type="predicted"/>
<name>A0A0D2XST0_FUSOF</name>
<dbReference type="Pfam" id="PF12855">
    <property type="entry name" value="Ecl1"/>
    <property type="match status" value="1"/>
</dbReference>
<evidence type="ECO:0000313" key="1">
    <source>
        <dbReference type="EnsemblFungi" id="FOXG_07032P0"/>
    </source>
</evidence>
<dbReference type="EnsemblFungi" id="FOXG_07032T0">
    <property type="protein sequence ID" value="FOXG_07032P0"/>
    <property type="gene ID" value="FOXG_07032"/>
</dbReference>
<accession>A0A0D2XST0</accession>
<sequence length="152" mass="16645">MAFDLWTYQFCLACDKQVQSNGATYCSEPCQMIDSERATLPPSSQVSSPGFPPHLTKFYVPWAYGPSTARSCETTAQKGHWIHYVMPDTEQVSSFVATQNLKHANSHSSLGSMQSDSAAEAVLLAIIAAMSWVQPMYCIMSMYTSNGGPEAD</sequence>
<dbReference type="Proteomes" id="UP000002489">
    <property type="component" value="Unassembled WGS sequence"/>
</dbReference>
<protein>
    <submittedName>
        <fullName evidence="1">Uncharacterized protein</fullName>
    </submittedName>
</protein>
<reference evidence="2" key="1">
    <citation type="journal article" date="2012" name="Mol. Plant Microbe Interact.">
        <title>A highly conserved effector in Fusarium oxysporum is required for full virulence on Arabidopsis.</title>
        <authorList>
            <person name="Thatcher L.F."/>
            <person name="Gardiner D.M."/>
            <person name="Kazan K."/>
            <person name="Manners J."/>
        </authorList>
    </citation>
    <scope>NUCLEOTIDE SEQUENCE [LARGE SCALE GENOMIC DNA]</scope>
    <source>
        <strain evidence="2">Fo5176</strain>
    </source>
</reference>
<dbReference type="InterPro" id="IPR024368">
    <property type="entry name" value="Ecl1/2/3"/>
</dbReference>
<evidence type="ECO:0000313" key="2">
    <source>
        <dbReference type="Proteomes" id="UP000002489"/>
    </source>
</evidence>